<reference evidence="1 2" key="1">
    <citation type="submission" date="2021-03" db="EMBL/GenBank/DDBJ databases">
        <title>Genomic Encyclopedia of Type Strains, Phase IV (KMG-IV): sequencing the most valuable type-strain genomes for metagenomic binning, comparative biology and taxonomic classification.</title>
        <authorList>
            <person name="Goeker M."/>
        </authorList>
    </citation>
    <scope>NUCLEOTIDE SEQUENCE [LARGE SCALE GENOMIC DNA]</scope>
    <source>
        <strain evidence="1 2">DSM 26427</strain>
    </source>
</reference>
<accession>A0ABS4EMC2</accession>
<name>A0ABS4EMC2_9HYPH</name>
<organism evidence="1 2">
    <name type="scientific">Rhizobium herbae</name>
    <dbReference type="NCBI Taxonomy" id="508661"/>
    <lineage>
        <taxon>Bacteria</taxon>
        <taxon>Pseudomonadati</taxon>
        <taxon>Pseudomonadota</taxon>
        <taxon>Alphaproteobacteria</taxon>
        <taxon>Hyphomicrobiales</taxon>
        <taxon>Rhizobiaceae</taxon>
        <taxon>Rhizobium/Agrobacterium group</taxon>
        <taxon>Rhizobium</taxon>
    </lineage>
</organism>
<evidence type="ECO:0000313" key="2">
    <source>
        <dbReference type="Proteomes" id="UP000823786"/>
    </source>
</evidence>
<proteinExistence type="predicted"/>
<protein>
    <submittedName>
        <fullName evidence="1">Uncharacterized protein</fullName>
    </submittedName>
</protein>
<gene>
    <name evidence="1" type="ORF">J2Z75_002617</name>
</gene>
<sequence>MNEPRYDLRQEKNGTWTVLDVITRLPAASDGRDLTGLDRDDAKDIMDALNKDHIAGRKSPLV</sequence>
<comment type="caution">
    <text evidence="1">The sequence shown here is derived from an EMBL/GenBank/DDBJ whole genome shotgun (WGS) entry which is preliminary data.</text>
</comment>
<evidence type="ECO:0000313" key="1">
    <source>
        <dbReference type="EMBL" id="MBP1859105.1"/>
    </source>
</evidence>
<keyword evidence="2" id="KW-1185">Reference proteome</keyword>
<dbReference type="Proteomes" id="UP000823786">
    <property type="component" value="Unassembled WGS sequence"/>
</dbReference>
<dbReference type="EMBL" id="JAGGJV010000004">
    <property type="protein sequence ID" value="MBP1859105.1"/>
    <property type="molecule type" value="Genomic_DNA"/>
</dbReference>